<dbReference type="Proteomes" id="UP000075714">
    <property type="component" value="Unassembled WGS sequence"/>
</dbReference>
<dbReference type="AlphaFoldDB" id="A0A150GY05"/>
<reference evidence="3" key="1">
    <citation type="journal article" date="2016" name="Nat. Commun.">
        <title>The Gonium pectorale genome demonstrates co-option of cell cycle regulation during the evolution of multicellularity.</title>
        <authorList>
            <person name="Hanschen E.R."/>
            <person name="Marriage T.N."/>
            <person name="Ferris P.J."/>
            <person name="Hamaji T."/>
            <person name="Toyoda A."/>
            <person name="Fujiyama A."/>
            <person name="Neme R."/>
            <person name="Noguchi H."/>
            <person name="Minakuchi Y."/>
            <person name="Suzuki M."/>
            <person name="Kawai-Toyooka H."/>
            <person name="Smith D.R."/>
            <person name="Sparks H."/>
            <person name="Anderson J."/>
            <person name="Bakaric R."/>
            <person name="Luria V."/>
            <person name="Karger A."/>
            <person name="Kirschner M.W."/>
            <person name="Durand P.M."/>
            <person name="Michod R.E."/>
            <person name="Nozaki H."/>
            <person name="Olson B.J."/>
        </authorList>
    </citation>
    <scope>NUCLEOTIDE SEQUENCE [LARGE SCALE GENOMIC DNA]</scope>
    <source>
        <strain evidence="3">NIES-2863</strain>
    </source>
</reference>
<dbReference type="CDD" id="cd02440">
    <property type="entry name" value="AdoMet_MTases"/>
    <property type="match status" value="1"/>
</dbReference>
<dbReference type="GO" id="GO:0008757">
    <property type="term" value="F:S-adenosylmethionine-dependent methyltransferase activity"/>
    <property type="evidence" value="ECO:0007669"/>
    <property type="project" value="InterPro"/>
</dbReference>
<accession>A0A150GY05</accession>
<dbReference type="STRING" id="33097.A0A150GY05"/>
<dbReference type="SUPFAM" id="SSF53335">
    <property type="entry name" value="S-adenosyl-L-methionine-dependent methyltransferases"/>
    <property type="match status" value="1"/>
</dbReference>
<sequence length="269" mass="29089">MPTQSTGLSCPRCSRTFPASPAYLDLTLSSGVQQRVYAQRSWGGTELFRNPLVSFAYERGWRQGFAWAGFPGADKEYDMAMSYLLPAAQGRVLVDMSCGSGLFSRRFARSGSFSGVVAADFSESMLQQTREYCRAEGGTSTPITLLRADVARLPFATGGVAALHAGAAIHCWPNPQAALAEISRVLAPGGVFVASTFLTATAPLGAVLGDDAVRPLSRAMPSPRASSMRYWEEAELRDLCEAVGLQDFRRQRDWQFILFAATKPRPSGA</sequence>
<dbReference type="EMBL" id="LSYV01000006">
    <property type="protein sequence ID" value="KXZ54220.1"/>
    <property type="molecule type" value="Genomic_DNA"/>
</dbReference>
<gene>
    <name evidence="2" type="ORF">GPECTOR_5g312</name>
</gene>
<name>A0A150GY05_GONPE</name>
<proteinExistence type="predicted"/>
<keyword evidence="3" id="KW-1185">Reference proteome</keyword>
<dbReference type="InterPro" id="IPR013216">
    <property type="entry name" value="Methyltransf_11"/>
</dbReference>
<evidence type="ECO:0000313" key="2">
    <source>
        <dbReference type="EMBL" id="KXZ54220.1"/>
    </source>
</evidence>
<protein>
    <recommendedName>
        <fullName evidence="1">Methyltransferase type 11 domain-containing protein</fullName>
    </recommendedName>
</protein>
<dbReference type="Gene3D" id="3.40.50.150">
    <property type="entry name" value="Vaccinia Virus protein VP39"/>
    <property type="match status" value="1"/>
</dbReference>
<dbReference type="InterPro" id="IPR029063">
    <property type="entry name" value="SAM-dependent_MTases_sf"/>
</dbReference>
<evidence type="ECO:0000313" key="3">
    <source>
        <dbReference type="Proteomes" id="UP000075714"/>
    </source>
</evidence>
<evidence type="ECO:0000259" key="1">
    <source>
        <dbReference type="Pfam" id="PF08241"/>
    </source>
</evidence>
<organism evidence="2 3">
    <name type="scientific">Gonium pectorale</name>
    <name type="common">Green alga</name>
    <dbReference type="NCBI Taxonomy" id="33097"/>
    <lineage>
        <taxon>Eukaryota</taxon>
        <taxon>Viridiplantae</taxon>
        <taxon>Chlorophyta</taxon>
        <taxon>core chlorophytes</taxon>
        <taxon>Chlorophyceae</taxon>
        <taxon>CS clade</taxon>
        <taxon>Chlamydomonadales</taxon>
        <taxon>Volvocaceae</taxon>
        <taxon>Gonium</taxon>
    </lineage>
</organism>
<dbReference type="OrthoDB" id="10017101at2759"/>
<dbReference type="PANTHER" id="PTHR43591">
    <property type="entry name" value="METHYLTRANSFERASE"/>
    <property type="match status" value="1"/>
</dbReference>
<feature type="domain" description="Methyltransferase type 11" evidence="1">
    <location>
        <begin position="94"/>
        <end position="193"/>
    </location>
</feature>
<dbReference type="PANTHER" id="PTHR43591:SF99">
    <property type="entry name" value="OS06G0646000 PROTEIN"/>
    <property type="match status" value="1"/>
</dbReference>
<dbReference type="Pfam" id="PF08241">
    <property type="entry name" value="Methyltransf_11"/>
    <property type="match status" value="1"/>
</dbReference>
<comment type="caution">
    <text evidence="2">The sequence shown here is derived from an EMBL/GenBank/DDBJ whole genome shotgun (WGS) entry which is preliminary data.</text>
</comment>